<sequence length="61" mass="6807">MIAVHHLSYTRVIPLDACLAIPCPEQAYAGINMNTHAPKEFRWQNIVVNANSTCMLPLTNL</sequence>
<accession>A0A6C0BZJ1</accession>
<reference evidence="1" key="1">
    <citation type="journal article" date="2020" name="Nature">
        <title>Giant virus diversity and host interactions through global metagenomics.</title>
        <authorList>
            <person name="Schulz F."/>
            <person name="Roux S."/>
            <person name="Paez-Espino D."/>
            <person name="Jungbluth S."/>
            <person name="Walsh D.A."/>
            <person name="Denef V.J."/>
            <person name="McMahon K.D."/>
            <person name="Konstantinidis K.T."/>
            <person name="Eloe-Fadrosh E.A."/>
            <person name="Kyrpides N.C."/>
            <person name="Woyke T."/>
        </authorList>
    </citation>
    <scope>NUCLEOTIDE SEQUENCE</scope>
    <source>
        <strain evidence="1">GVMAG-M-3300020182-33</strain>
    </source>
</reference>
<evidence type="ECO:0000313" key="1">
    <source>
        <dbReference type="EMBL" id="QHS97825.1"/>
    </source>
</evidence>
<organism evidence="1">
    <name type="scientific">viral metagenome</name>
    <dbReference type="NCBI Taxonomy" id="1070528"/>
    <lineage>
        <taxon>unclassified sequences</taxon>
        <taxon>metagenomes</taxon>
        <taxon>organismal metagenomes</taxon>
    </lineage>
</organism>
<dbReference type="EMBL" id="MN739305">
    <property type="protein sequence ID" value="QHS97825.1"/>
    <property type="molecule type" value="Genomic_DNA"/>
</dbReference>
<proteinExistence type="predicted"/>
<protein>
    <submittedName>
        <fullName evidence="1">Uncharacterized protein</fullName>
    </submittedName>
</protein>
<dbReference type="AlphaFoldDB" id="A0A6C0BZJ1"/>
<name>A0A6C0BZJ1_9ZZZZ</name>